<evidence type="ECO:0000313" key="3">
    <source>
        <dbReference type="EMBL" id="CCH32129.1"/>
    </source>
</evidence>
<sequence>MTGCSTVRGGSRWRRALPRPTARGDRECHCGMGADLEARVARASAAVDRHDLAEAEALLTGLVAEDVPDSRLRCRVLIEWSWVRGARGDYPAARSGLTDAVALAERAGHRSLECEALRELGIVLRYQGEFRLADDVLARAVRTASEIGDFLEAGQAQFGRATIAHHLDQFAKARECLVAARRAAAAYQEGGGTVEQAELLLANICREEAVSARIARDFDAARALLEQARERYAGIGRRVGVANALRELGAVLDQVGDEEGARRRYGEAFAGYLRAGRRLGAAAVARRLGFLDLVAGSLRPELYARAETRLRQALRLAGGEPTNRAVATRLLGQVARLRGRLAEAEALLAQTEAVFGLDGAPDGPHRGLSAVELERGFLARDSGRPERALEHFTRALALLDQDADRGAASIAHHQIARQHVEAGRIGEALPHAVASFTLDEDDGRRLGDPDDRRSFYLGNNATYALAMRCAVRAGDGRTALVVATAARSEALAAFVRAGARLSPGLSDLVARIALITAEADPDGLLPGLYRELEHATSTELRQALSSSGTGVEDVLSSLPPGGHALLLDVMEDDGGTCTRVWLRAGQPPLVDEAALPGPVLEALSRYADAVADVGWDPQNDDLALLGEAVIPAGLAAELAAAATPPPLVVSTGGLLGPVPVAAVRVGGRFLAELAQLSLVPSFPLWIALRSRPRRPGTGVLAFLDPGLPGAAKERRALDQALAPVTSVPGDRLRAALAAADRFSAVVVSAHGSPPAVRPGTHIDGAARAGLAQALSLAPDDQLTAADLLTASLPEAFITASCWTGRVVQVVATEPFGLPTAALLAGARWVLAGSVDVGGAPAARIMASFYGYLRDLSPAAALHRAQVDYLAWQPAAPPSAWASLCIIGDGYSTPAVRPGDPEEELWTSSR</sequence>
<protein>
    <recommendedName>
        <fullName evidence="2">CHAT domain-containing protein</fullName>
    </recommendedName>
</protein>
<evidence type="ECO:0000313" key="4">
    <source>
        <dbReference type="Proteomes" id="UP000006281"/>
    </source>
</evidence>
<dbReference type="eggNOG" id="COG4995">
    <property type="taxonomic scope" value="Bacteria"/>
</dbReference>
<dbReference type="PANTHER" id="PTHR10098">
    <property type="entry name" value="RAPSYN-RELATED"/>
    <property type="match status" value="1"/>
</dbReference>
<dbReference type="InterPro" id="IPR024983">
    <property type="entry name" value="CHAT_dom"/>
</dbReference>
<dbReference type="EMBL" id="HE804045">
    <property type="protein sequence ID" value="CCH32129.1"/>
    <property type="molecule type" value="Genomic_DNA"/>
</dbReference>
<organism evidence="3 4">
    <name type="scientific">Saccharothrix espanaensis (strain ATCC 51144 / DSM 44229 / JCM 9112 / NBRC 15066 / NRRL 15764)</name>
    <dbReference type="NCBI Taxonomy" id="1179773"/>
    <lineage>
        <taxon>Bacteria</taxon>
        <taxon>Bacillati</taxon>
        <taxon>Actinomycetota</taxon>
        <taxon>Actinomycetes</taxon>
        <taxon>Pseudonocardiales</taxon>
        <taxon>Pseudonocardiaceae</taxon>
        <taxon>Saccharothrix</taxon>
    </lineage>
</organism>
<dbReference type="SMART" id="SM00028">
    <property type="entry name" value="TPR"/>
    <property type="match status" value="5"/>
</dbReference>
<reference evidence="3 4" key="1">
    <citation type="journal article" date="2012" name="BMC Genomics">
        <title>Complete genome sequence of Saccharothrix espanaensis DSM 44229T and comparison to the other completely sequenced Pseudonocardiaceae.</title>
        <authorList>
            <person name="Strobel T."/>
            <person name="Al-Dilaimi A."/>
            <person name="Blom J."/>
            <person name="Gessner A."/>
            <person name="Kalinowski J."/>
            <person name="Luzhetska M."/>
            <person name="Puhler A."/>
            <person name="Szczepanowski R."/>
            <person name="Bechthold A."/>
            <person name="Ruckert C."/>
        </authorList>
    </citation>
    <scope>NUCLEOTIDE SEQUENCE [LARGE SCALE GENOMIC DNA]</scope>
    <source>
        <strain evidence="4">ATCC 51144 / DSM 44229 / JCM 9112 / NBRC 15066 / NRRL 15764</strain>
    </source>
</reference>
<dbReference type="HOGENOM" id="CLU_319549_0_0_11"/>
<dbReference type="PATRIC" id="fig|1179773.3.peg.4871"/>
<dbReference type="KEGG" id="sesp:BN6_48570"/>
<dbReference type="eggNOG" id="COG0457">
    <property type="taxonomic scope" value="Bacteria"/>
</dbReference>
<dbReference type="SUPFAM" id="SSF48452">
    <property type="entry name" value="TPR-like"/>
    <property type="match status" value="3"/>
</dbReference>
<gene>
    <name evidence="3" type="ordered locus">BN6_48570</name>
</gene>
<name>K0K5K9_SACES</name>
<dbReference type="InterPro" id="IPR019734">
    <property type="entry name" value="TPR_rpt"/>
</dbReference>
<dbReference type="AlphaFoldDB" id="K0K5K9"/>
<feature type="domain" description="CHAT" evidence="2">
    <location>
        <begin position="623"/>
        <end position="888"/>
    </location>
</feature>
<keyword evidence="1" id="KW-0175">Coiled coil</keyword>
<dbReference type="InterPro" id="IPR011990">
    <property type="entry name" value="TPR-like_helical_dom_sf"/>
</dbReference>
<dbReference type="STRING" id="1179773.BN6_48570"/>
<evidence type="ECO:0000259" key="2">
    <source>
        <dbReference type="Pfam" id="PF12770"/>
    </source>
</evidence>
<keyword evidence="4" id="KW-1185">Reference proteome</keyword>
<evidence type="ECO:0000256" key="1">
    <source>
        <dbReference type="SAM" id="Coils"/>
    </source>
</evidence>
<dbReference type="Gene3D" id="1.25.40.10">
    <property type="entry name" value="Tetratricopeptide repeat domain"/>
    <property type="match status" value="2"/>
</dbReference>
<dbReference type="PANTHER" id="PTHR10098:SF108">
    <property type="entry name" value="TETRATRICOPEPTIDE REPEAT PROTEIN 28"/>
    <property type="match status" value="1"/>
</dbReference>
<dbReference type="Pfam" id="PF12770">
    <property type="entry name" value="CHAT"/>
    <property type="match status" value="1"/>
</dbReference>
<feature type="coiled-coil region" evidence="1">
    <location>
        <begin position="327"/>
        <end position="354"/>
    </location>
</feature>
<accession>K0K5K9</accession>
<dbReference type="Proteomes" id="UP000006281">
    <property type="component" value="Chromosome"/>
</dbReference>
<proteinExistence type="predicted"/>